<evidence type="ECO:0000256" key="3">
    <source>
        <dbReference type="ARBA" id="ARBA00023110"/>
    </source>
</evidence>
<dbReference type="Pfam" id="PF17800">
    <property type="entry name" value="NPL"/>
    <property type="match status" value="1"/>
</dbReference>
<evidence type="ECO:0000256" key="4">
    <source>
        <dbReference type="ARBA" id="ARBA00023235"/>
    </source>
</evidence>
<dbReference type="PROSITE" id="PS50059">
    <property type="entry name" value="FKBP_PPIASE"/>
    <property type="match status" value="1"/>
</dbReference>
<dbReference type="Gene3D" id="3.10.50.40">
    <property type="match status" value="1"/>
</dbReference>
<dbReference type="OrthoDB" id="1902587at2759"/>
<dbReference type="GO" id="GO:0000785">
    <property type="term" value="C:chromatin"/>
    <property type="evidence" value="ECO:0007669"/>
    <property type="project" value="TreeGrafter"/>
</dbReference>
<feature type="compositionally biased region" description="Basic and acidic residues" evidence="7">
    <location>
        <begin position="175"/>
        <end position="184"/>
    </location>
</feature>
<accession>A0A261Y5I6</accession>
<organism evidence="9 10">
    <name type="scientific">Bifiguratus adelaidae</name>
    <dbReference type="NCBI Taxonomy" id="1938954"/>
    <lineage>
        <taxon>Eukaryota</taxon>
        <taxon>Fungi</taxon>
        <taxon>Fungi incertae sedis</taxon>
        <taxon>Mucoromycota</taxon>
        <taxon>Mucoromycotina</taxon>
        <taxon>Endogonomycetes</taxon>
        <taxon>Endogonales</taxon>
        <taxon>Endogonales incertae sedis</taxon>
        <taxon>Bifiguratus</taxon>
    </lineage>
</organism>
<evidence type="ECO:0000259" key="8">
    <source>
        <dbReference type="PROSITE" id="PS50059"/>
    </source>
</evidence>
<keyword evidence="10" id="KW-1185">Reference proteome</keyword>
<evidence type="ECO:0000256" key="5">
    <source>
        <dbReference type="PIRNR" id="PIRNR001473"/>
    </source>
</evidence>
<dbReference type="PANTHER" id="PTHR43811">
    <property type="entry name" value="FKBP-TYPE PEPTIDYL-PROLYL CIS-TRANS ISOMERASE FKPA"/>
    <property type="match status" value="1"/>
</dbReference>
<dbReference type="InterPro" id="IPR041232">
    <property type="entry name" value="NPL"/>
</dbReference>
<dbReference type="AlphaFoldDB" id="A0A261Y5I6"/>
<feature type="region of interest" description="Disordered" evidence="7">
    <location>
        <begin position="98"/>
        <end position="118"/>
    </location>
</feature>
<feature type="compositionally biased region" description="Acidic residues" evidence="7">
    <location>
        <begin position="190"/>
        <end position="219"/>
    </location>
</feature>
<sequence length="357" mass="38903">MILGFWGLHVETGKTYAQIVDASFRLSMAALDPHPDSHGKRTTLYVNVDGKDFVLCNLIPGVIEQQTLDVVFSEGEEVTFSVKGPNSVHLTGNYLAEDIEEPEDDDMSLPSLDEDEEDDIEEALKHPERLSKEKLQLLMNTLANERGVAPIALADADMGDEDDDNDDEDDDDDYEYKGSDEENWKSGSSDADDDDEDEEMQNESEAEAEAESDEADDEAPSGHVAMNGSEVPSKSKQPAASPEKKNDATKPQVAGLDIKDVKVGKGPKAKSGDSVKVHYVGRFTNGRIFDKSGNKPFSFKLGQGNVIKGWDLGVVGMQEGGERHLIVPPQLAYGSKGAGKIQPNSTLEFDITLVKLN</sequence>
<evidence type="ECO:0000256" key="2">
    <source>
        <dbReference type="ARBA" id="ARBA00007838"/>
    </source>
</evidence>
<keyword evidence="4 5" id="KW-0413">Isomerase</keyword>
<dbReference type="Gene3D" id="2.60.120.340">
    <property type="entry name" value="Nucleoplasmin core domain"/>
    <property type="match status" value="1"/>
</dbReference>
<dbReference type="Proteomes" id="UP000242875">
    <property type="component" value="Unassembled WGS sequence"/>
</dbReference>
<dbReference type="Pfam" id="PF00254">
    <property type="entry name" value="FKBP_C"/>
    <property type="match status" value="1"/>
</dbReference>
<evidence type="ECO:0000256" key="6">
    <source>
        <dbReference type="PROSITE-ProRule" id="PRU00277"/>
    </source>
</evidence>
<dbReference type="GO" id="GO:0003755">
    <property type="term" value="F:peptidyl-prolyl cis-trans isomerase activity"/>
    <property type="evidence" value="ECO:0007669"/>
    <property type="project" value="UniProtKB-KW"/>
</dbReference>
<dbReference type="SUPFAM" id="SSF54534">
    <property type="entry name" value="FKBP-like"/>
    <property type="match status" value="1"/>
</dbReference>
<evidence type="ECO:0000313" key="9">
    <source>
        <dbReference type="EMBL" id="OZJ05900.1"/>
    </source>
</evidence>
<dbReference type="FunFam" id="3.10.50.40:FF:000006">
    <property type="entry name" value="Peptidyl-prolyl cis-trans isomerase"/>
    <property type="match status" value="1"/>
</dbReference>
<name>A0A261Y5I6_9FUNG</name>
<dbReference type="PANTHER" id="PTHR43811:SF19">
    <property type="entry name" value="39 KDA FK506-BINDING NUCLEAR PROTEIN"/>
    <property type="match status" value="1"/>
</dbReference>
<dbReference type="EC" id="5.2.1.8" evidence="5"/>
<dbReference type="EMBL" id="MVBO01000008">
    <property type="protein sequence ID" value="OZJ05900.1"/>
    <property type="molecule type" value="Genomic_DNA"/>
</dbReference>
<dbReference type="PIRSF" id="PIRSF001473">
    <property type="entry name" value="FK506-bp_FPR3"/>
    <property type="match status" value="1"/>
</dbReference>
<comment type="caution">
    <text evidence="9">The sequence shown here is derived from an EMBL/GenBank/DDBJ whole genome shotgun (WGS) entry which is preliminary data.</text>
</comment>
<dbReference type="InterPro" id="IPR001179">
    <property type="entry name" value="PPIase_FKBP_dom"/>
</dbReference>
<gene>
    <name evidence="9" type="ORF">BZG36_01178</name>
</gene>
<dbReference type="GO" id="GO:0005730">
    <property type="term" value="C:nucleolus"/>
    <property type="evidence" value="ECO:0007669"/>
    <property type="project" value="TreeGrafter"/>
</dbReference>
<keyword evidence="3 5" id="KW-0697">Rotamase</keyword>
<comment type="catalytic activity">
    <reaction evidence="1 5 6">
        <text>[protein]-peptidylproline (omega=180) = [protein]-peptidylproline (omega=0)</text>
        <dbReference type="Rhea" id="RHEA:16237"/>
        <dbReference type="Rhea" id="RHEA-COMP:10747"/>
        <dbReference type="Rhea" id="RHEA-COMP:10748"/>
        <dbReference type="ChEBI" id="CHEBI:83833"/>
        <dbReference type="ChEBI" id="CHEBI:83834"/>
        <dbReference type="EC" id="5.2.1.8"/>
    </reaction>
</comment>
<protein>
    <recommendedName>
        <fullName evidence="5">FK506-binding protein</fullName>
        <ecNumber evidence="5">5.2.1.8</ecNumber>
    </recommendedName>
</protein>
<reference evidence="9 10" key="1">
    <citation type="journal article" date="2017" name="Mycologia">
        <title>Bifiguratus adelaidae, gen. et sp. nov., a new member of Mucoromycotina in endophytic and soil-dwelling habitats.</title>
        <authorList>
            <person name="Torres-Cruz T.J."/>
            <person name="Billingsley Tobias T.L."/>
            <person name="Almatruk M."/>
            <person name="Hesse C."/>
            <person name="Kuske C.R."/>
            <person name="Desiro A."/>
            <person name="Benucci G.M."/>
            <person name="Bonito G."/>
            <person name="Stajich J.E."/>
            <person name="Dunlap C."/>
            <person name="Arnold A.E."/>
            <person name="Porras-Alfaro A."/>
        </authorList>
    </citation>
    <scope>NUCLEOTIDE SEQUENCE [LARGE SCALE GENOMIC DNA]</scope>
    <source>
        <strain evidence="9 10">AZ0501</strain>
    </source>
</reference>
<dbReference type="InterPro" id="IPR023566">
    <property type="entry name" value="PPIase_Fpr3/Fpr4-like"/>
</dbReference>
<comment type="similarity">
    <text evidence="2">Belongs to the FKBP-type PPIase family. FKBP3/4 subfamily.</text>
</comment>
<feature type="domain" description="PPIase FKBP-type" evidence="8">
    <location>
        <begin position="272"/>
        <end position="357"/>
    </location>
</feature>
<proteinExistence type="inferred from homology"/>
<evidence type="ECO:0000256" key="1">
    <source>
        <dbReference type="ARBA" id="ARBA00000971"/>
    </source>
</evidence>
<feature type="region of interest" description="Disordered" evidence="7">
    <location>
        <begin position="152"/>
        <end position="272"/>
    </location>
</feature>
<feature type="compositionally biased region" description="Acidic residues" evidence="7">
    <location>
        <begin position="157"/>
        <end position="174"/>
    </location>
</feature>
<evidence type="ECO:0000256" key="7">
    <source>
        <dbReference type="SAM" id="MobiDB-lite"/>
    </source>
</evidence>
<dbReference type="InterPro" id="IPR046357">
    <property type="entry name" value="PPIase_dom_sf"/>
</dbReference>
<evidence type="ECO:0000313" key="10">
    <source>
        <dbReference type="Proteomes" id="UP000242875"/>
    </source>
</evidence>